<protein>
    <submittedName>
        <fullName evidence="2">FCRLA protein</fullName>
    </submittedName>
</protein>
<comment type="caution">
    <text evidence="2">The sequence shown here is derived from an EMBL/GenBank/DDBJ whole genome shotgun (WGS) entry which is preliminary data.</text>
</comment>
<organism evidence="2 3">
    <name type="scientific">Erithacus rubecula</name>
    <name type="common">European robin</name>
    <dbReference type="NCBI Taxonomy" id="37610"/>
    <lineage>
        <taxon>Eukaryota</taxon>
        <taxon>Metazoa</taxon>
        <taxon>Chordata</taxon>
        <taxon>Craniata</taxon>
        <taxon>Vertebrata</taxon>
        <taxon>Euteleostomi</taxon>
        <taxon>Archelosauria</taxon>
        <taxon>Archosauria</taxon>
        <taxon>Dinosauria</taxon>
        <taxon>Saurischia</taxon>
        <taxon>Theropoda</taxon>
        <taxon>Coelurosauria</taxon>
        <taxon>Aves</taxon>
        <taxon>Neognathae</taxon>
        <taxon>Neoaves</taxon>
        <taxon>Telluraves</taxon>
        <taxon>Australaves</taxon>
        <taxon>Passeriformes</taxon>
        <taxon>Turdidae</taxon>
        <taxon>Erithacus</taxon>
    </lineage>
</organism>
<evidence type="ECO:0000313" key="3">
    <source>
        <dbReference type="Proteomes" id="UP000529965"/>
    </source>
</evidence>
<dbReference type="Gene3D" id="2.60.40.10">
    <property type="entry name" value="Immunoglobulins"/>
    <property type="match status" value="1"/>
</dbReference>
<feature type="non-terminal residue" evidence="2">
    <location>
        <position position="106"/>
    </location>
</feature>
<dbReference type="InterPro" id="IPR013783">
    <property type="entry name" value="Ig-like_fold"/>
</dbReference>
<accession>A0A7K7GY21</accession>
<gene>
    <name evidence="2" type="primary">Fcrla_0</name>
    <name evidence="2" type="ORF">ERIRUB_R14880</name>
</gene>
<reference evidence="2 3" key="1">
    <citation type="submission" date="2019-09" db="EMBL/GenBank/DDBJ databases">
        <title>Bird 10,000 Genomes (B10K) Project - Family phase.</title>
        <authorList>
            <person name="Zhang G."/>
        </authorList>
    </citation>
    <scope>NUCLEOTIDE SEQUENCE [LARGE SCALE GENOMIC DNA]</scope>
    <source>
        <strain evidence="2">OUT-0015</strain>
        <tissue evidence="2">Blood</tissue>
    </source>
</reference>
<feature type="non-terminal residue" evidence="2">
    <location>
        <position position="1"/>
    </location>
</feature>
<evidence type="ECO:0000259" key="1">
    <source>
        <dbReference type="SMART" id="SM00409"/>
    </source>
</evidence>
<dbReference type="SUPFAM" id="SSF48726">
    <property type="entry name" value="Immunoglobulin"/>
    <property type="match status" value="1"/>
</dbReference>
<dbReference type="AlphaFoldDB" id="A0A7K7GY21"/>
<sequence>SPDVTGPSCPTESLVLQLLAQVLLEGDTVTLRCRGWQDATVTGVWSYHADKDLGTPLCETNLSLSPLQLHHNGCFHCRGWVSSGTSPCWEKSVPVTVTVTVYGDCE</sequence>
<dbReference type="Proteomes" id="UP000529965">
    <property type="component" value="Unassembled WGS sequence"/>
</dbReference>
<proteinExistence type="predicted"/>
<feature type="domain" description="Immunoglobulin" evidence="1">
    <location>
        <begin position="18"/>
        <end position="98"/>
    </location>
</feature>
<dbReference type="SMART" id="SM00409">
    <property type="entry name" value="IG"/>
    <property type="match status" value="1"/>
</dbReference>
<dbReference type="EMBL" id="VZSK01002245">
    <property type="protein sequence ID" value="NWY74315.1"/>
    <property type="molecule type" value="Genomic_DNA"/>
</dbReference>
<evidence type="ECO:0000313" key="2">
    <source>
        <dbReference type="EMBL" id="NWY74315.1"/>
    </source>
</evidence>
<dbReference type="InterPro" id="IPR003599">
    <property type="entry name" value="Ig_sub"/>
</dbReference>
<name>A0A7K7GY21_ERIRU</name>
<keyword evidence="3" id="KW-1185">Reference proteome</keyword>
<dbReference type="InterPro" id="IPR036179">
    <property type="entry name" value="Ig-like_dom_sf"/>
</dbReference>